<feature type="compositionally biased region" description="Basic and acidic residues" evidence="1">
    <location>
        <begin position="77"/>
        <end position="88"/>
    </location>
</feature>
<feature type="domain" description="K-box" evidence="2">
    <location>
        <begin position="1"/>
        <end position="87"/>
    </location>
</feature>
<organism evidence="3 4">
    <name type="scientific">Platanthera guangdongensis</name>
    <dbReference type="NCBI Taxonomy" id="2320717"/>
    <lineage>
        <taxon>Eukaryota</taxon>
        <taxon>Viridiplantae</taxon>
        <taxon>Streptophyta</taxon>
        <taxon>Embryophyta</taxon>
        <taxon>Tracheophyta</taxon>
        <taxon>Spermatophyta</taxon>
        <taxon>Magnoliopsida</taxon>
        <taxon>Liliopsida</taxon>
        <taxon>Asparagales</taxon>
        <taxon>Orchidaceae</taxon>
        <taxon>Orchidoideae</taxon>
        <taxon>Orchideae</taxon>
        <taxon>Orchidinae</taxon>
        <taxon>Platanthera</taxon>
    </lineage>
</organism>
<proteinExistence type="predicted"/>
<evidence type="ECO:0000313" key="4">
    <source>
        <dbReference type="Proteomes" id="UP001412067"/>
    </source>
</evidence>
<sequence length="158" mass="18090">MSVIPMPKKHSSPVRPTPRHLMGEQLDSLSFKELQHLDQQLESSLKHIRSKKIQLMLDSIAELQKKEKMLQEQNKNMQKEIRAKEKARASAQCVVPWEQQNQTQYSSSPPHALLSDSLPTPTSRNFQGRDDEEEAAQPQLRLGTALLPPWMFTHLNGC</sequence>
<dbReference type="InterPro" id="IPR002487">
    <property type="entry name" value="TF_Kbox"/>
</dbReference>
<evidence type="ECO:0000313" key="3">
    <source>
        <dbReference type="EMBL" id="KAK8953425.1"/>
    </source>
</evidence>
<keyword evidence="4" id="KW-1185">Reference proteome</keyword>
<gene>
    <name evidence="3" type="primary">1AP1</name>
    <name evidence="3" type="ORF">KSP40_PGU013507</name>
</gene>
<evidence type="ECO:0000256" key="1">
    <source>
        <dbReference type="SAM" id="MobiDB-lite"/>
    </source>
</evidence>
<dbReference type="EMBL" id="JBBWWR010000014">
    <property type="protein sequence ID" value="KAK8953425.1"/>
    <property type="molecule type" value="Genomic_DNA"/>
</dbReference>
<dbReference type="PROSITE" id="PS51297">
    <property type="entry name" value="K_BOX"/>
    <property type="match status" value="1"/>
</dbReference>
<dbReference type="Proteomes" id="UP001412067">
    <property type="component" value="Unassembled WGS sequence"/>
</dbReference>
<comment type="caution">
    <text evidence="3">The sequence shown here is derived from an EMBL/GenBank/DDBJ whole genome shotgun (WGS) entry which is preliminary data.</text>
</comment>
<feature type="compositionally biased region" description="Polar residues" evidence="1">
    <location>
        <begin position="117"/>
        <end position="126"/>
    </location>
</feature>
<feature type="region of interest" description="Disordered" evidence="1">
    <location>
        <begin position="71"/>
        <end position="136"/>
    </location>
</feature>
<dbReference type="Pfam" id="PF01486">
    <property type="entry name" value="K-box"/>
    <property type="match status" value="1"/>
</dbReference>
<reference evidence="3 4" key="1">
    <citation type="journal article" date="2022" name="Nat. Plants">
        <title>Genomes of leafy and leafless Platanthera orchids illuminate the evolution of mycoheterotrophy.</title>
        <authorList>
            <person name="Li M.H."/>
            <person name="Liu K.W."/>
            <person name="Li Z."/>
            <person name="Lu H.C."/>
            <person name="Ye Q.L."/>
            <person name="Zhang D."/>
            <person name="Wang J.Y."/>
            <person name="Li Y.F."/>
            <person name="Zhong Z.M."/>
            <person name="Liu X."/>
            <person name="Yu X."/>
            <person name="Liu D.K."/>
            <person name="Tu X.D."/>
            <person name="Liu B."/>
            <person name="Hao Y."/>
            <person name="Liao X.Y."/>
            <person name="Jiang Y.T."/>
            <person name="Sun W.H."/>
            <person name="Chen J."/>
            <person name="Chen Y.Q."/>
            <person name="Ai Y."/>
            <person name="Zhai J.W."/>
            <person name="Wu S.S."/>
            <person name="Zhou Z."/>
            <person name="Hsiao Y.Y."/>
            <person name="Wu W.L."/>
            <person name="Chen Y.Y."/>
            <person name="Lin Y.F."/>
            <person name="Hsu J.L."/>
            <person name="Li C.Y."/>
            <person name="Wang Z.W."/>
            <person name="Zhao X."/>
            <person name="Zhong W.Y."/>
            <person name="Ma X.K."/>
            <person name="Ma L."/>
            <person name="Huang J."/>
            <person name="Chen G.Z."/>
            <person name="Huang M.Z."/>
            <person name="Huang L."/>
            <person name="Peng D.H."/>
            <person name="Luo Y.B."/>
            <person name="Zou S.Q."/>
            <person name="Chen S.P."/>
            <person name="Lan S."/>
            <person name="Tsai W.C."/>
            <person name="Van de Peer Y."/>
            <person name="Liu Z.J."/>
        </authorList>
    </citation>
    <scope>NUCLEOTIDE SEQUENCE [LARGE SCALE GENOMIC DNA]</scope>
    <source>
        <strain evidence="3">Lor288</strain>
    </source>
</reference>
<feature type="compositionally biased region" description="Polar residues" evidence="1">
    <location>
        <begin position="98"/>
        <end position="109"/>
    </location>
</feature>
<name>A0ABR2LX15_9ASPA</name>
<evidence type="ECO:0000259" key="2">
    <source>
        <dbReference type="PROSITE" id="PS51297"/>
    </source>
</evidence>
<protein>
    <submittedName>
        <fullName evidence="3">Floral homeotic protein APETALA 1-1</fullName>
    </submittedName>
</protein>
<accession>A0ABR2LX15</accession>